<gene>
    <name evidence="2" type="ORF">E0Z10_g2668</name>
</gene>
<accession>A0A4Z0Z3A5</accession>
<dbReference type="OrthoDB" id="5345625at2759"/>
<feature type="region of interest" description="Disordered" evidence="1">
    <location>
        <begin position="96"/>
        <end position="135"/>
    </location>
</feature>
<feature type="compositionally biased region" description="Basic and acidic residues" evidence="1">
    <location>
        <begin position="212"/>
        <end position="226"/>
    </location>
</feature>
<name>A0A4Z0Z3A5_9PEZI</name>
<feature type="compositionally biased region" description="Polar residues" evidence="1">
    <location>
        <begin position="60"/>
        <end position="73"/>
    </location>
</feature>
<dbReference type="EMBL" id="SKBN01000033">
    <property type="protein sequence ID" value="TGJ86141.1"/>
    <property type="molecule type" value="Genomic_DNA"/>
</dbReference>
<dbReference type="Proteomes" id="UP000297716">
    <property type="component" value="Unassembled WGS sequence"/>
</dbReference>
<proteinExistence type="predicted"/>
<evidence type="ECO:0000256" key="1">
    <source>
        <dbReference type="SAM" id="MobiDB-lite"/>
    </source>
</evidence>
<protein>
    <submittedName>
        <fullName evidence="2">Uncharacterized protein</fullName>
    </submittedName>
</protein>
<feature type="region of interest" description="Disordered" evidence="1">
    <location>
        <begin position="1"/>
        <end position="73"/>
    </location>
</feature>
<organism evidence="2 3">
    <name type="scientific">Xylaria hypoxylon</name>
    <dbReference type="NCBI Taxonomy" id="37992"/>
    <lineage>
        <taxon>Eukaryota</taxon>
        <taxon>Fungi</taxon>
        <taxon>Dikarya</taxon>
        <taxon>Ascomycota</taxon>
        <taxon>Pezizomycotina</taxon>
        <taxon>Sordariomycetes</taxon>
        <taxon>Xylariomycetidae</taxon>
        <taxon>Xylariales</taxon>
        <taxon>Xylariaceae</taxon>
        <taxon>Xylaria</taxon>
    </lineage>
</organism>
<evidence type="ECO:0000313" key="2">
    <source>
        <dbReference type="EMBL" id="TGJ86141.1"/>
    </source>
</evidence>
<sequence>MALDTSPIEPNTIKRPIEQGGDQETPGSTKKRRFSNAVAEPLSPRNETPLQKEVDDTPGPRSTSPEDLSVFDNSTIENSQITVISEPDVEITAVPAAAENRPRQGSMTREEARQVSASSDSDRRTPREVTGPALTRQIPKTDPIHRLVTTITSYITTARSSSVTKGRGEKIKLTSKNRKGIFPSCIASGAVAEEKRIKQLCFLCTVLNTPRAGRDDNKPSDTERGGAAEGLLSLSQSSPASALK</sequence>
<feature type="region of interest" description="Disordered" evidence="1">
    <location>
        <begin position="210"/>
        <end position="244"/>
    </location>
</feature>
<reference evidence="2 3" key="1">
    <citation type="submission" date="2019-03" db="EMBL/GenBank/DDBJ databases">
        <title>Draft genome sequence of Xylaria hypoxylon DSM 108379, a ubiquitous saprotrophic-parasitic fungi on hardwood.</title>
        <authorList>
            <person name="Buettner E."/>
            <person name="Leonhardt S."/>
            <person name="Gebauer A.M."/>
            <person name="Liers C."/>
            <person name="Hofrichter M."/>
            <person name="Kellner H."/>
        </authorList>
    </citation>
    <scope>NUCLEOTIDE SEQUENCE [LARGE SCALE GENOMIC DNA]</scope>
    <source>
        <strain evidence="2 3">DSM 108379</strain>
    </source>
</reference>
<dbReference type="AlphaFoldDB" id="A0A4Z0Z3A5"/>
<comment type="caution">
    <text evidence="2">The sequence shown here is derived from an EMBL/GenBank/DDBJ whole genome shotgun (WGS) entry which is preliminary data.</text>
</comment>
<feature type="compositionally biased region" description="Low complexity" evidence="1">
    <location>
        <begin position="231"/>
        <end position="244"/>
    </location>
</feature>
<evidence type="ECO:0000313" key="3">
    <source>
        <dbReference type="Proteomes" id="UP000297716"/>
    </source>
</evidence>
<keyword evidence="3" id="KW-1185">Reference proteome</keyword>